<reference evidence="5 6" key="1">
    <citation type="submission" date="2017-08" db="EMBL/GenBank/DDBJ databases">
        <title>Infants hospitalized years apart are colonized by the same room-sourced microbial strains.</title>
        <authorList>
            <person name="Brooks B."/>
            <person name="Olm M.R."/>
            <person name="Firek B.A."/>
            <person name="Baker R."/>
            <person name="Thomas B.C."/>
            <person name="Morowitz M.J."/>
            <person name="Banfield J.F."/>
        </authorList>
    </citation>
    <scope>NUCLEOTIDE SEQUENCE [LARGE SCALE GENOMIC DNA]</scope>
    <source>
        <strain evidence="5">S2_003_000_R2_4</strain>
    </source>
</reference>
<protein>
    <submittedName>
        <fullName evidence="5">Transcriptional regulator</fullName>
    </submittedName>
</protein>
<dbReference type="AlphaFoldDB" id="A0A2W5V9M7"/>
<evidence type="ECO:0000313" key="5">
    <source>
        <dbReference type="EMBL" id="PZR36689.1"/>
    </source>
</evidence>
<dbReference type="SUPFAM" id="SSF46785">
    <property type="entry name" value="Winged helix' DNA-binding domain"/>
    <property type="match status" value="1"/>
</dbReference>
<accession>A0A2W5V9M7</accession>
<dbReference type="InterPro" id="IPR036390">
    <property type="entry name" value="WH_DNA-bd_sf"/>
</dbReference>
<comment type="caution">
    <text evidence="5">The sequence shown here is derived from an EMBL/GenBank/DDBJ whole genome shotgun (WGS) entry which is preliminary data.</text>
</comment>
<dbReference type="InterPro" id="IPR036388">
    <property type="entry name" value="WH-like_DNA-bd_sf"/>
</dbReference>
<proteinExistence type="predicted"/>
<evidence type="ECO:0000256" key="3">
    <source>
        <dbReference type="ARBA" id="ARBA00023163"/>
    </source>
</evidence>
<dbReference type="PANTHER" id="PTHR33204:SF18">
    <property type="entry name" value="TRANSCRIPTIONAL REGULATORY PROTEIN"/>
    <property type="match status" value="1"/>
</dbReference>
<keyword evidence="2" id="KW-0238">DNA-binding</keyword>
<dbReference type="EMBL" id="QFQZ01000005">
    <property type="protein sequence ID" value="PZR36689.1"/>
    <property type="molecule type" value="Genomic_DNA"/>
</dbReference>
<dbReference type="CDD" id="cd00090">
    <property type="entry name" value="HTH_ARSR"/>
    <property type="match status" value="1"/>
</dbReference>
<dbReference type="PROSITE" id="PS51118">
    <property type="entry name" value="HTH_HXLR"/>
    <property type="match status" value="1"/>
</dbReference>
<dbReference type="InterPro" id="IPR002577">
    <property type="entry name" value="HTH_HxlR"/>
</dbReference>
<dbReference type="PANTHER" id="PTHR33204">
    <property type="entry name" value="TRANSCRIPTIONAL REGULATOR, MARR FAMILY"/>
    <property type="match status" value="1"/>
</dbReference>
<dbReference type="GO" id="GO:0003677">
    <property type="term" value="F:DNA binding"/>
    <property type="evidence" value="ECO:0007669"/>
    <property type="project" value="UniProtKB-KW"/>
</dbReference>
<organism evidence="5 6">
    <name type="scientific">Caulobacter segnis</name>
    <dbReference type="NCBI Taxonomy" id="88688"/>
    <lineage>
        <taxon>Bacteria</taxon>
        <taxon>Pseudomonadati</taxon>
        <taxon>Pseudomonadota</taxon>
        <taxon>Alphaproteobacteria</taxon>
        <taxon>Caulobacterales</taxon>
        <taxon>Caulobacteraceae</taxon>
        <taxon>Caulobacter</taxon>
    </lineage>
</organism>
<dbReference type="Proteomes" id="UP000249393">
    <property type="component" value="Unassembled WGS sequence"/>
</dbReference>
<feature type="domain" description="HTH hxlR-type" evidence="4">
    <location>
        <begin position="10"/>
        <end position="106"/>
    </location>
</feature>
<evidence type="ECO:0000256" key="2">
    <source>
        <dbReference type="ARBA" id="ARBA00023125"/>
    </source>
</evidence>
<dbReference type="Pfam" id="PF01638">
    <property type="entry name" value="HxlR"/>
    <property type="match status" value="1"/>
</dbReference>
<evidence type="ECO:0000259" key="4">
    <source>
        <dbReference type="PROSITE" id="PS51118"/>
    </source>
</evidence>
<evidence type="ECO:0000256" key="1">
    <source>
        <dbReference type="ARBA" id="ARBA00023015"/>
    </source>
</evidence>
<gene>
    <name evidence="5" type="ORF">DI526_03045</name>
</gene>
<dbReference type="InterPro" id="IPR011991">
    <property type="entry name" value="ArsR-like_HTH"/>
</dbReference>
<keyword evidence="1" id="KW-0805">Transcription regulation</keyword>
<sequence>MTPPLDTTLCPIDRSAELIGDRCAILVLRELALCPARFGELQAQTGVNAQLLSDRLKRLQTGGLIDRRADTHHRSGSYGLTPKGAAFIPVLLALRAWGEAWVKDPSEGLAVETRHTDCGGEVDLEGRCGRCQADVDWRARTSLPTAAYAQERAARATLPAGRPRPTPTR</sequence>
<evidence type="ECO:0000313" key="6">
    <source>
        <dbReference type="Proteomes" id="UP000249393"/>
    </source>
</evidence>
<name>A0A2W5V9M7_9CAUL</name>
<keyword evidence="3" id="KW-0804">Transcription</keyword>
<dbReference type="RefSeq" id="WP_304273909.1">
    <property type="nucleotide sequence ID" value="NZ_QFQZ01000005.1"/>
</dbReference>
<dbReference type="GO" id="GO:0006355">
    <property type="term" value="P:regulation of DNA-templated transcription"/>
    <property type="evidence" value="ECO:0007669"/>
    <property type="project" value="UniProtKB-ARBA"/>
</dbReference>
<dbReference type="Gene3D" id="1.10.10.10">
    <property type="entry name" value="Winged helix-like DNA-binding domain superfamily/Winged helix DNA-binding domain"/>
    <property type="match status" value="1"/>
</dbReference>